<dbReference type="AlphaFoldDB" id="A0A9W9N4C6"/>
<feature type="compositionally biased region" description="Low complexity" evidence="1">
    <location>
        <begin position="538"/>
        <end position="550"/>
    </location>
</feature>
<reference evidence="2" key="1">
    <citation type="submission" date="2022-12" db="EMBL/GenBank/DDBJ databases">
        <authorList>
            <person name="Petersen C."/>
        </authorList>
    </citation>
    <scope>NUCLEOTIDE SEQUENCE</scope>
    <source>
        <strain evidence="2">IBT 15544</strain>
    </source>
</reference>
<feature type="region of interest" description="Disordered" evidence="1">
    <location>
        <begin position="356"/>
        <end position="550"/>
    </location>
</feature>
<feature type="compositionally biased region" description="Low complexity" evidence="1">
    <location>
        <begin position="412"/>
        <end position="436"/>
    </location>
</feature>
<feature type="compositionally biased region" description="Polar residues" evidence="1">
    <location>
        <begin position="158"/>
        <end position="172"/>
    </location>
</feature>
<evidence type="ECO:0000256" key="1">
    <source>
        <dbReference type="SAM" id="MobiDB-lite"/>
    </source>
</evidence>
<feature type="compositionally biased region" description="Low complexity" evidence="1">
    <location>
        <begin position="379"/>
        <end position="391"/>
    </location>
</feature>
<accession>A0A9W9N4C6</accession>
<evidence type="ECO:0000313" key="2">
    <source>
        <dbReference type="EMBL" id="KAJ5212453.1"/>
    </source>
</evidence>
<keyword evidence="3" id="KW-1185">Reference proteome</keyword>
<feature type="region of interest" description="Disordered" evidence="1">
    <location>
        <begin position="77"/>
        <end position="181"/>
    </location>
</feature>
<dbReference type="EMBL" id="JAPQKR010000008">
    <property type="protein sequence ID" value="KAJ5212453.1"/>
    <property type="molecule type" value="Genomic_DNA"/>
</dbReference>
<dbReference type="GeneID" id="83178462"/>
<protein>
    <recommendedName>
        <fullName evidence="4">Ubiquitin carboxyl-terminal hydrolase 19</fullName>
    </recommendedName>
</protein>
<name>A0A9W9N4C6_9EURO</name>
<organism evidence="2 3">
    <name type="scientific">Penicillium cinerascens</name>
    <dbReference type="NCBI Taxonomy" id="70096"/>
    <lineage>
        <taxon>Eukaryota</taxon>
        <taxon>Fungi</taxon>
        <taxon>Dikarya</taxon>
        <taxon>Ascomycota</taxon>
        <taxon>Pezizomycotina</taxon>
        <taxon>Eurotiomycetes</taxon>
        <taxon>Eurotiomycetidae</taxon>
        <taxon>Eurotiales</taxon>
        <taxon>Aspergillaceae</taxon>
        <taxon>Penicillium</taxon>
    </lineage>
</organism>
<feature type="compositionally biased region" description="Low complexity" evidence="1">
    <location>
        <begin position="472"/>
        <end position="490"/>
    </location>
</feature>
<evidence type="ECO:0000313" key="3">
    <source>
        <dbReference type="Proteomes" id="UP001150904"/>
    </source>
</evidence>
<proteinExistence type="predicted"/>
<dbReference type="OrthoDB" id="5369841at2759"/>
<dbReference type="RefSeq" id="XP_058310623.1">
    <property type="nucleotide sequence ID" value="XM_058451161.1"/>
</dbReference>
<reference evidence="2" key="2">
    <citation type="journal article" date="2023" name="IMA Fungus">
        <title>Comparative genomic study of the Penicillium genus elucidates a diverse pangenome and 15 lateral gene transfer events.</title>
        <authorList>
            <person name="Petersen C."/>
            <person name="Sorensen T."/>
            <person name="Nielsen M.R."/>
            <person name="Sondergaard T.E."/>
            <person name="Sorensen J.L."/>
            <person name="Fitzpatrick D.A."/>
            <person name="Frisvad J.C."/>
            <person name="Nielsen K.L."/>
        </authorList>
    </citation>
    <scope>NUCLEOTIDE SEQUENCE</scope>
    <source>
        <strain evidence="2">IBT 15544</strain>
    </source>
</reference>
<comment type="caution">
    <text evidence="2">The sequence shown here is derived from an EMBL/GenBank/DDBJ whole genome shotgun (WGS) entry which is preliminary data.</text>
</comment>
<gene>
    <name evidence="2" type="ORF">N7498_004099</name>
</gene>
<dbReference type="Proteomes" id="UP001150904">
    <property type="component" value="Unassembled WGS sequence"/>
</dbReference>
<feature type="compositionally biased region" description="Basic and acidic residues" evidence="1">
    <location>
        <begin position="399"/>
        <end position="408"/>
    </location>
</feature>
<sequence>MDAQYPFASRDDIWRVLDELKELQVAQYEQGERLARLERRRDDDARLRSLWGPSSPFPTLVASSIPAETTFNSPPDPFKGFDEGHHHGMAASTVGLDGEEEPRRGTSRANSVRFDESANHGYYGQANRSSTDLPVRTGSGMGSHPLTERSLSHRSDGRMSSSGFSHQSARTNSLGLESRGLSGSSLEVSPITPPPGLFLIGPVPSIIRCWLTETFSNEALLYAAVCSGSYVSSLGTTTITKLGLEESIMHNEERPYIKLPLYLTEARVQTPSSRPASPQPQLPSLKVKFLVRETGPEDDSIQIIIGSDVLRSCNAEISFVQDRMTIVDDEGSRVSIPLVRPEKDSVFKHLCTGPDTTARDFRPSRMNGKPTVGFIGEHAPAAQSTSAPASTLVSMGESDEAHKLHLQESGESPTCSSTFSTSATATDSAHASAAKSEGAGVWGPWRRESKPDNAAANKASTARARTMKVLRPAKSSSRVASASTPSSATSEHVEFQNSQSENTAPAQPVGRRFSDENRSGKAPASNPIGGASAFGWLNSSSSGNNLTRQS</sequence>
<feature type="compositionally biased region" description="Polar residues" evidence="1">
    <location>
        <begin position="495"/>
        <end position="505"/>
    </location>
</feature>
<feature type="compositionally biased region" description="Low complexity" evidence="1">
    <location>
        <begin position="453"/>
        <end position="464"/>
    </location>
</feature>
<evidence type="ECO:0008006" key="4">
    <source>
        <dbReference type="Google" id="ProtNLM"/>
    </source>
</evidence>
<feature type="compositionally biased region" description="Basic and acidic residues" evidence="1">
    <location>
        <begin position="146"/>
        <end position="157"/>
    </location>
</feature>